<reference evidence="6" key="2">
    <citation type="submission" date="2020-09" db="EMBL/GenBank/DDBJ databases">
        <authorList>
            <person name="Sun Q."/>
            <person name="Kim S."/>
        </authorList>
    </citation>
    <scope>NUCLEOTIDE SEQUENCE</scope>
    <source>
        <strain evidence="6">KCTC 22169</strain>
    </source>
</reference>
<dbReference type="FunFam" id="3.40.190.290:FF:000001">
    <property type="entry name" value="Transcriptional regulator, LysR family"/>
    <property type="match status" value="1"/>
</dbReference>
<dbReference type="FunFam" id="1.10.10.10:FF:000001">
    <property type="entry name" value="LysR family transcriptional regulator"/>
    <property type="match status" value="1"/>
</dbReference>
<evidence type="ECO:0000256" key="1">
    <source>
        <dbReference type="ARBA" id="ARBA00009437"/>
    </source>
</evidence>
<dbReference type="InterPro" id="IPR036388">
    <property type="entry name" value="WH-like_DNA-bd_sf"/>
</dbReference>
<dbReference type="Proteomes" id="UP000626148">
    <property type="component" value="Unassembled WGS sequence"/>
</dbReference>
<dbReference type="Gene3D" id="1.10.10.10">
    <property type="entry name" value="Winged helix-like DNA-binding domain superfamily/Winged helix DNA-binding domain"/>
    <property type="match status" value="1"/>
</dbReference>
<dbReference type="InterPro" id="IPR058163">
    <property type="entry name" value="LysR-type_TF_proteobact-type"/>
</dbReference>
<dbReference type="AlphaFoldDB" id="A0A918N741"/>
<dbReference type="Pfam" id="PF03466">
    <property type="entry name" value="LysR_substrate"/>
    <property type="match status" value="1"/>
</dbReference>
<comment type="similarity">
    <text evidence="1">Belongs to the LysR transcriptional regulatory family.</text>
</comment>
<evidence type="ECO:0000256" key="4">
    <source>
        <dbReference type="ARBA" id="ARBA00023163"/>
    </source>
</evidence>
<dbReference type="Pfam" id="PF00126">
    <property type="entry name" value="HTH_1"/>
    <property type="match status" value="1"/>
</dbReference>
<sequence length="295" mass="32897">MYSLTDVNLFLRAAEAGSLSAAARQLNLTPAAASAALKRLEAQLNVRLFERSTRSLRLTPEGEVFAEHGRGALGMLADGEALIGARSRTVSGEVHLSAPTDLARTWLSGWLDDCLGRHPDLRLVLHVSDALHDLTRESVDIALRYGDLQDSSLIARRLTVSEQVACASPDYLARHGTPRHPRELAHHNCLTFYSNHRPRTTWTFQRDGKTHEVRVEGDRRADDSALVHQWALEGAGIIYKSRLDLMDDLQQGHLVPLFPAFRGPEVALNALYPSKRYLPLRTRRVLDDLVECFAN</sequence>
<feature type="domain" description="HTH lysR-type" evidence="5">
    <location>
        <begin position="1"/>
        <end position="59"/>
    </location>
</feature>
<evidence type="ECO:0000256" key="3">
    <source>
        <dbReference type="ARBA" id="ARBA00023125"/>
    </source>
</evidence>
<dbReference type="GO" id="GO:0043565">
    <property type="term" value="F:sequence-specific DNA binding"/>
    <property type="evidence" value="ECO:0007669"/>
    <property type="project" value="TreeGrafter"/>
</dbReference>
<proteinExistence type="inferred from homology"/>
<dbReference type="InterPro" id="IPR005119">
    <property type="entry name" value="LysR_subst-bd"/>
</dbReference>
<dbReference type="InterPro" id="IPR036390">
    <property type="entry name" value="WH_DNA-bd_sf"/>
</dbReference>
<dbReference type="SUPFAM" id="SSF53850">
    <property type="entry name" value="Periplasmic binding protein-like II"/>
    <property type="match status" value="1"/>
</dbReference>
<evidence type="ECO:0000313" key="6">
    <source>
        <dbReference type="EMBL" id="GGX42899.1"/>
    </source>
</evidence>
<gene>
    <name evidence="6" type="ORF">GCM10007392_06910</name>
</gene>
<dbReference type="PANTHER" id="PTHR30537">
    <property type="entry name" value="HTH-TYPE TRANSCRIPTIONAL REGULATOR"/>
    <property type="match status" value="1"/>
</dbReference>
<keyword evidence="3" id="KW-0238">DNA-binding</keyword>
<reference evidence="6" key="1">
    <citation type="journal article" date="2014" name="Int. J. Syst. Evol. Microbiol.">
        <title>Complete genome sequence of Corynebacterium casei LMG S-19264T (=DSM 44701T), isolated from a smear-ripened cheese.</title>
        <authorList>
            <consortium name="US DOE Joint Genome Institute (JGI-PGF)"/>
            <person name="Walter F."/>
            <person name="Albersmeier A."/>
            <person name="Kalinowski J."/>
            <person name="Ruckert C."/>
        </authorList>
    </citation>
    <scope>NUCLEOTIDE SEQUENCE</scope>
    <source>
        <strain evidence="6">KCTC 22169</strain>
    </source>
</reference>
<dbReference type="GO" id="GO:0006351">
    <property type="term" value="P:DNA-templated transcription"/>
    <property type="evidence" value="ECO:0007669"/>
    <property type="project" value="TreeGrafter"/>
</dbReference>
<evidence type="ECO:0000313" key="7">
    <source>
        <dbReference type="Proteomes" id="UP000626148"/>
    </source>
</evidence>
<evidence type="ECO:0000259" key="5">
    <source>
        <dbReference type="PROSITE" id="PS50931"/>
    </source>
</evidence>
<keyword evidence="7" id="KW-1185">Reference proteome</keyword>
<dbReference type="PRINTS" id="PR00039">
    <property type="entry name" value="HTHLYSR"/>
</dbReference>
<organism evidence="6 7">
    <name type="scientific">Saccharospirillum salsuginis</name>
    <dbReference type="NCBI Taxonomy" id="418750"/>
    <lineage>
        <taxon>Bacteria</taxon>
        <taxon>Pseudomonadati</taxon>
        <taxon>Pseudomonadota</taxon>
        <taxon>Gammaproteobacteria</taxon>
        <taxon>Oceanospirillales</taxon>
        <taxon>Saccharospirillaceae</taxon>
        <taxon>Saccharospirillum</taxon>
    </lineage>
</organism>
<dbReference type="InterPro" id="IPR000847">
    <property type="entry name" value="LysR_HTH_N"/>
</dbReference>
<protein>
    <submittedName>
        <fullName evidence="6">Transcriptional regulator</fullName>
    </submittedName>
</protein>
<dbReference type="RefSeq" id="WP_189607106.1">
    <property type="nucleotide sequence ID" value="NZ_BMXR01000002.1"/>
</dbReference>
<accession>A0A918N741</accession>
<name>A0A918N741_9GAMM</name>
<keyword evidence="2" id="KW-0805">Transcription regulation</keyword>
<dbReference type="GO" id="GO:0003700">
    <property type="term" value="F:DNA-binding transcription factor activity"/>
    <property type="evidence" value="ECO:0007669"/>
    <property type="project" value="InterPro"/>
</dbReference>
<dbReference type="Gene3D" id="3.40.190.290">
    <property type="match status" value="1"/>
</dbReference>
<dbReference type="CDD" id="cd08422">
    <property type="entry name" value="PBP2_CrgA_like"/>
    <property type="match status" value="1"/>
</dbReference>
<dbReference type="PROSITE" id="PS50931">
    <property type="entry name" value="HTH_LYSR"/>
    <property type="match status" value="1"/>
</dbReference>
<dbReference type="PANTHER" id="PTHR30537:SF21">
    <property type="entry name" value="HTH-TYPE TRANSCRIPTIONAL REGULATOR SINR-RELATED"/>
    <property type="match status" value="1"/>
</dbReference>
<dbReference type="SUPFAM" id="SSF46785">
    <property type="entry name" value="Winged helix' DNA-binding domain"/>
    <property type="match status" value="1"/>
</dbReference>
<dbReference type="EMBL" id="BMXR01000002">
    <property type="protein sequence ID" value="GGX42899.1"/>
    <property type="molecule type" value="Genomic_DNA"/>
</dbReference>
<evidence type="ECO:0000256" key="2">
    <source>
        <dbReference type="ARBA" id="ARBA00023015"/>
    </source>
</evidence>
<comment type="caution">
    <text evidence="6">The sequence shown here is derived from an EMBL/GenBank/DDBJ whole genome shotgun (WGS) entry which is preliminary data.</text>
</comment>
<keyword evidence="4" id="KW-0804">Transcription</keyword>